<comment type="caution">
    <text evidence="2">The sequence shown here is derived from an EMBL/GenBank/DDBJ whole genome shotgun (WGS) entry which is preliminary data.</text>
</comment>
<name>A0AAN7AEZ0_9PEZI</name>
<proteinExistence type="predicted"/>
<sequence length="175" mass="19838">MEDNKTESLSESWYSAAEFEQSLDLILSDWDDTDWDPLVPISAEAQLAFEDLVRQWESSETTSFELATSTETKQPDQYLSWNTAELEPFWQGLGGNNDLLLQDAISSWNWDISEPGLAADAEQYAENMSVTWDIPEVQPLMTTPQKREQDQISGGVEEPARKRRKIGEGENESSV</sequence>
<accession>A0AAN7AEZ0</accession>
<reference evidence="2" key="2">
    <citation type="submission" date="2023-05" db="EMBL/GenBank/DDBJ databases">
        <authorList>
            <consortium name="Lawrence Berkeley National Laboratory"/>
            <person name="Steindorff A."/>
            <person name="Hensen N."/>
            <person name="Bonometti L."/>
            <person name="Westerberg I."/>
            <person name="Brannstrom I.O."/>
            <person name="Guillou S."/>
            <person name="Cros-Aarteil S."/>
            <person name="Calhoun S."/>
            <person name="Haridas S."/>
            <person name="Kuo A."/>
            <person name="Mondo S."/>
            <person name="Pangilinan J."/>
            <person name="Riley R."/>
            <person name="Labutti K."/>
            <person name="Andreopoulos B."/>
            <person name="Lipzen A."/>
            <person name="Chen C."/>
            <person name="Yanf M."/>
            <person name="Daum C."/>
            <person name="Ng V."/>
            <person name="Clum A."/>
            <person name="Ohm R."/>
            <person name="Martin F."/>
            <person name="Silar P."/>
            <person name="Natvig D."/>
            <person name="Lalanne C."/>
            <person name="Gautier V."/>
            <person name="Ament-Velasquez S.L."/>
            <person name="Kruys A."/>
            <person name="Hutchinson M.I."/>
            <person name="Powell A.J."/>
            <person name="Barry K."/>
            <person name="Miller A.N."/>
            <person name="Grigoriev I.V."/>
            <person name="Debuchy R."/>
            <person name="Gladieux P."/>
            <person name="Thoren M.H."/>
            <person name="Johannesson H."/>
        </authorList>
    </citation>
    <scope>NUCLEOTIDE SEQUENCE</scope>
    <source>
        <strain evidence="2">PSN309</strain>
    </source>
</reference>
<protein>
    <submittedName>
        <fullName evidence="2">Uncharacterized protein</fullName>
    </submittedName>
</protein>
<evidence type="ECO:0000313" key="2">
    <source>
        <dbReference type="EMBL" id="KAK4184134.1"/>
    </source>
</evidence>
<organism evidence="2 3">
    <name type="scientific">Podospora australis</name>
    <dbReference type="NCBI Taxonomy" id="1536484"/>
    <lineage>
        <taxon>Eukaryota</taxon>
        <taxon>Fungi</taxon>
        <taxon>Dikarya</taxon>
        <taxon>Ascomycota</taxon>
        <taxon>Pezizomycotina</taxon>
        <taxon>Sordariomycetes</taxon>
        <taxon>Sordariomycetidae</taxon>
        <taxon>Sordariales</taxon>
        <taxon>Podosporaceae</taxon>
        <taxon>Podospora</taxon>
    </lineage>
</organism>
<dbReference type="Proteomes" id="UP001302126">
    <property type="component" value="Unassembled WGS sequence"/>
</dbReference>
<reference evidence="2" key="1">
    <citation type="journal article" date="2023" name="Mol. Phylogenet. Evol.">
        <title>Genome-scale phylogeny and comparative genomics of the fungal order Sordariales.</title>
        <authorList>
            <person name="Hensen N."/>
            <person name="Bonometti L."/>
            <person name="Westerberg I."/>
            <person name="Brannstrom I.O."/>
            <person name="Guillou S."/>
            <person name="Cros-Aarteil S."/>
            <person name="Calhoun S."/>
            <person name="Haridas S."/>
            <person name="Kuo A."/>
            <person name="Mondo S."/>
            <person name="Pangilinan J."/>
            <person name="Riley R."/>
            <person name="LaButti K."/>
            <person name="Andreopoulos B."/>
            <person name="Lipzen A."/>
            <person name="Chen C."/>
            <person name="Yan M."/>
            <person name="Daum C."/>
            <person name="Ng V."/>
            <person name="Clum A."/>
            <person name="Steindorff A."/>
            <person name="Ohm R.A."/>
            <person name="Martin F."/>
            <person name="Silar P."/>
            <person name="Natvig D.O."/>
            <person name="Lalanne C."/>
            <person name="Gautier V."/>
            <person name="Ament-Velasquez S.L."/>
            <person name="Kruys A."/>
            <person name="Hutchinson M.I."/>
            <person name="Powell A.J."/>
            <person name="Barry K."/>
            <person name="Miller A.N."/>
            <person name="Grigoriev I.V."/>
            <person name="Debuchy R."/>
            <person name="Gladieux P."/>
            <person name="Hiltunen Thoren M."/>
            <person name="Johannesson H."/>
        </authorList>
    </citation>
    <scope>NUCLEOTIDE SEQUENCE</scope>
    <source>
        <strain evidence="2">PSN309</strain>
    </source>
</reference>
<feature type="region of interest" description="Disordered" evidence="1">
    <location>
        <begin position="139"/>
        <end position="175"/>
    </location>
</feature>
<evidence type="ECO:0000256" key="1">
    <source>
        <dbReference type="SAM" id="MobiDB-lite"/>
    </source>
</evidence>
<keyword evidence="3" id="KW-1185">Reference proteome</keyword>
<evidence type="ECO:0000313" key="3">
    <source>
        <dbReference type="Proteomes" id="UP001302126"/>
    </source>
</evidence>
<dbReference type="AlphaFoldDB" id="A0AAN7AEZ0"/>
<dbReference type="EMBL" id="MU864504">
    <property type="protein sequence ID" value="KAK4184134.1"/>
    <property type="molecule type" value="Genomic_DNA"/>
</dbReference>
<gene>
    <name evidence="2" type="ORF">QBC35DRAFT_477559</name>
</gene>